<gene>
    <name evidence="2" type="ORF">LXD69_14700</name>
</gene>
<keyword evidence="1" id="KW-0620">Polyamine biosynthesis</keyword>
<evidence type="ECO:0000256" key="1">
    <source>
        <dbReference type="ARBA" id="ARBA00023115"/>
    </source>
</evidence>
<sequence length="221" mass="25551">MIKQILSFLFPITIFEKRSAISDNIEVTWNNGKLVLDSKNTNYSYGSLQKVLRKGLITIGFKKVQSMSDILILGVAGGSVIKTLVDEIKFKGEITGVEIDENIIDIANKYFGLNKIKNYKTIIADASKFVTESSKKYDLIIIDIFEDIVMPNFLFEKDFIYNIKRLLNNNGFILFNTMILDEKVINRNTIFMQHFKNGEYYCKTFSNVEHFNQLILIEKRN</sequence>
<dbReference type="Gene3D" id="3.40.50.150">
    <property type="entry name" value="Vaccinia Virus protein VP39"/>
    <property type="match status" value="1"/>
</dbReference>
<organism evidence="2 3">
    <name type="scientific">Flavobacterium sediminilitoris</name>
    <dbReference type="NCBI Taxonomy" id="2024526"/>
    <lineage>
        <taxon>Bacteria</taxon>
        <taxon>Pseudomonadati</taxon>
        <taxon>Bacteroidota</taxon>
        <taxon>Flavobacteriia</taxon>
        <taxon>Flavobacteriales</taxon>
        <taxon>Flavobacteriaceae</taxon>
        <taxon>Flavobacterium</taxon>
    </lineage>
</organism>
<reference evidence="2" key="1">
    <citation type="submission" date="2021-12" db="EMBL/GenBank/DDBJ databases">
        <authorList>
            <person name="Cha I.-T."/>
            <person name="Lee K.-E."/>
            <person name="Park S.-J."/>
        </authorList>
    </citation>
    <scope>NUCLEOTIDE SEQUENCE</scope>
    <source>
        <strain evidence="2">YSM-43</strain>
    </source>
</reference>
<protein>
    <submittedName>
        <fullName evidence="2">Fused MFS/spermidine synthase</fullName>
    </submittedName>
</protein>
<evidence type="ECO:0000313" key="2">
    <source>
        <dbReference type="EMBL" id="UOX33282.1"/>
    </source>
</evidence>
<dbReference type="EMBL" id="CP090145">
    <property type="protein sequence ID" value="UOX33282.1"/>
    <property type="molecule type" value="Genomic_DNA"/>
</dbReference>
<evidence type="ECO:0000313" key="3">
    <source>
        <dbReference type="Proteomes" id="UP000830454"/>
    </source>
</evidence>
<dbReference type="CDD" id="cd02440">
    <property type="entry name" value="AdoMet_MTases"/>
    <property type="match status" value="1"/>
</dbReference>
<dbReference type="Pfam" id="PF01564">
    <property type="entry name" value="Spermine_synth"/>
    <property type="match status" value="1"/>
</dbReference>
<dbReference type="InterPro" id="IPR029063">
    <property type="entry name" value="SAM-dependent_MTases_sf"/>
</dbReference>
<reference evidence="2" key="2">
    <citation type="submission" date="2022-04" db="EMBL/GenBank/DDBJ databases">
        <title>Complete Genome Sequence of Flavobacterium sediminilitoris YSM-43, Isolated from a Tidal Sediment.</title>
        <authorList>
            <person name="Lee P.A."/>
        </authorList>
    </citation>
    <scope>NUCLEOTIDE SEQUENCE</scope>
    <source>
        <strain evidence="2">YSM-43</strain>
    </source>
</reference>
<dbReference type="RefSeq" id="WP_045967284.1">
    <property type="nucleotide sequence ID" value="NZ_CP090145.1"/>
</dbReference>
<dbReference type="Proteomes" id="UP000830454">
    <property type="component" value="Chromosome"/>
</dbReference>
<dbReference type="PANTHER" id="PTHR43317">
    <property type="entry name" value="THERMOSPERMINE SYNTHASE ACAULIS5"/>
    <property type="match status" value="1"/>
</dbReference>
<name>A0ABY4HKA5_9FLAO</name>
<dbReference type="PANTHER" id="PTHR43317:SF1">
    <property type="entry name" value="THERMOSPERMINE SYNTHASE ACAULIS5"/>
    <property type="match status" value="1"/>
</dbReference>
<dbReference type="NCBIfam" id="NF037959">
    <property type="entry name" value="MFS_SpdSyn"/>
    <property type="match status" value="1"/>
</dbReference>
<proteinExistence type="predicted"/>
<keyword evidence="3" id="KW-1185">Reference proteome</keyword>
<dbReference type="SUPFAM" id="SSF53335">
    <property type="entry name" value="S-adenosyl-L-methionine-dependent methyltransferases"/>
    <property type="match status" value="1"/>
</dbReference>
<accession>A0ABY4HKA5</accession>